<evidence type="ECO:0000256" key="3">
    <source>
        <dbReference type="ARBA" id="ARBA00022448"/>
    </source>
</evidence>
<dbReference type="Pfam" id="PF00496">
    <property type="entry name" value="SBP_bac_5"/>
    <property type="match status" value="1"/>
</dbReference>
<dbReference type="AlphaFoldDB" id="A0A940P700"/>
<comment type="subcellular location">
    <subcellularLocation>
        <location evidence="1">Cell envelope</location>
    </subcellularLocation>
</comment>
<dbReference type="FunFam" id="3.90.76.10:FF:000001">
    <property type="entry name" value="Oligopeptide ABC transporter substrate-binding protein"/>
    <property type="match status" value="1"/>
</dbReference>
<dbReference type="Gene3D" id="3.90.76.10">
    <property type="entry name" value="Dipeptide-binding Protein, Domain 1"/>
    <property type="match status" value="1"/>
</dbReference>
<keyword evidence="3" id="KW-0813">Transport</keyword>
<accession>A0A940P700</accession>
<dbReference type="EMBL" id="JAEEGA010000009">
    <property type="protein sequence ID" value="MBP1042230.1"/>
    <property type="molecule type" value="Genomic_DNA"/>
</dbReference>
<dbReference type="GO" id="GO:0030288">
    <property type="term" value="C:outer membrane-bounded periplasmic space"/>
    <property type="evidence" value="ECO:0007669"/>
    <property type="project" value="UniProtKB-ARBA"/>
</dbReference>
<evidence type="ECO:0000256" key="2">
    <source>
        <dbReference type="ARBA" id="ARBA00005695"/>
    </source>
</evidence>
<dbReference type="GO" id="GO:0015833">
    <property type="term" value="P:peptide transport"/>
    <property type="evidence" value="ECO:0007669"/>
    <property type="project" value="UniProtKB-KW"/>
</dbReference>
<dbReference type="InterPro" id="IPR039424">
    <property type="entry name" value="SBP_5"/>
</dbReference>
<proteinExistence type="inferred from homology"/>
<evidence type="ECO:0000256" key="4">
    <source>
        <dbReference type="ARBA" id="ARBA00022729"/>
    </source>
</evidence>
<organism evidence="7 8">
    <name type="scientific">Vagococcus allomyrinae</name>
    <dbReference type="NCBI Taxonomy" id="2794353"/>
    <lineage>
        <taxon>Bacteria</taxon>
        <taxon>Bacillati</taxon>
        <taxon>Bacillota</taxon>
        <taxon>Bacilli</taxon>
        <taxon>Lactobacillales</taxon>
        <taxon>Enterococcaceae</taxon>
        <taxon>Vagococcus</taxon>
    </lineage>
</organism>
<dbReference type="PIRSF" id="PIRSF002741">
    <property type="entry name" value="MppA"/>
    <property type="match status" value="1"/>
</dbReference>
<protein>
    <submittedName>
        <fullName evidence="7">Peptide ABC transporter substrate-binding protein</fullName>
    </submittedName>
</protein>
<gene>
    <name evidence="7" type="ORF">I6N95_14520</name>
</gene>
<evidence type="ECO:0000256" key="1">
    <source>
        <dbReference type="ARBA" id="ARBA00004196"/>
    </source>
</evidence>
<evidence type="ECO:0000313" key="8">
    <source>
        <dbReference type="Proteomes" id="UP000674938"/>
    </source>
</evidence>
<reference evidence="7" key="1">
    <citation type="submission" date="2020-12" db="EMBL/GenBank/DDBJ databases">
        <title>Vagococcus allomyrinae sp. nov. and Enterococcus lavae sp. nov., isolated from the larvae of Allomyrina dichotoma.</title>
        <authorList>
            <person name="Lee S.D."/>
        </authorList>
    </citation>
    <scope>NUCLEOTIDE SEQUENCE</scope>
    <source>
        <strain evidence="7">BWB3-3</strain>
    </source>
</reference>
<name>A0A940P700_9ENTE</name>
<evidence type="ECO:0000259" key="6">
    <source>
        <dbReference type="Pfam" id="PF00496"/>
    </source>
</evidence>
<dbReference type="Gene3D" id="3.10.105.10">
    <property type="entry name" value="Dipeptide-binding Protein, Domain 3"/>
    <property type="match status" value="1"/>
</dbReference>
<dbReference type="PROSITE" id="PS51257">
    <property type="entry name" value="PROKAR_LIPOPROTEIN"/>
    <property type="match status" value="1"/>
</dbReference>
<keyword evidence="4" id="KW-0732">Signal</keyword>
<evidence type="ECO:0000313" key="7">
    <source>
        <dbReference type="EMBL" id="MBP1042230.1"/>
    </source>
</evidence>
<dbReference type="GO" id="GO:0043190">
    <property type="term" value="C:ATP-binding cassette (ABC) transporter complex"/>
    <property type="evidence" value="ECO:0007669"/>
    <property type="project" value="InterPro"/>
</dbReference>
<dbReference type="SUPFAM" id="SSF53850">
    <property type="entry name" value="Periplasmic binding protein-like II"/>
    <property type="match status" value="1"/>
</dbReference>
<keyword evidence="5" id="KW-0571">Peptide transport</keyword>
<dbReference type="PANTHER" id="PTHR30290">
    <property type="entry name" value="PERIPLASMIC BINDING COMPONENT OF ABC TRANSPORTER"/>
    <property type="match status" value="1"/>
</dbReference>
<dbReference type="FunFam" id="3.10.105.10:FF:000001">
    <property type="entry name" value="Oligopeptide ABC transporter, oligopeptide-binding protein"/>
    <property type="match status" value="1"/>
</dbReference>
<sequence>MRRKVLVLGIALLLVGCGSKETSESKDKTETKQEIAVVVENEPSTLDSSLASDTYGITLLNNVMEGLYRLDENNQLVTAGASELPAVSDDLLTYKIKLNKEAKWSNDTPVTAGDYVYAWQKAVNPETGSEYSYLFSSILNATEIIEGKKKIAELGIKAIDDYELEITLAQATPYFDSLLAFPTFFPQNQAFVEKEAADYAKTSKNLIYNGPFVLEEFDGAGTDTDWTYVKSKTYWDNKNVKLAKISNQVIKEPGTSVKLFEAGEIDDLPLSGEFAQQYKGNEAFVSLDKAGTTYLSYDQREGLFTNAKARKAISLVLNREEIIENILADGSLVPKGLVPSGMSFAPETNEDFADATTNYVKTDVEEAKKLWQEAKTESKTGDVTLELLSYDVDSIRKLAEAIQFAIEDNLEGTKVNVSIVPVSVAVEKGRNTEFDLFLFGWGADYADPSSFLDLFKTDSPYNYGKYSNKEYDALVESAGTTNVTDPEKRWSDFVEAENLLLGETGVNPIFQKAESRLRNPQLKGIISHSVGAQFDFKEAYLED</sequence>
<dbReference type="InterPro" id="IPR030678">
    <property type="entry name" value="Peptide/Ni-bd"/>
</dbReference>
<dbReference type="RefSeq" id="WP_209529225.1">
    <property type="nucleotide sequence ID" value="NZ_JAEEGA010000009.1"/>
</dbReference>
<dbReference type="Proteomes" id="UP000674938">
    <property type="component" value="Unassembled WGS sequence"/>
</dbReference>
<comment type="caution">
    <text evidence="7">The sequence shown here is derived from an EMBL/GenBank/DDBJ whole genome shotgun (WGS) entry which is preliminary data.</text>
</comment>
<dbReference type="Gene3D" id="3.40.190.10">
    <property type="entry name" value="Periplasmic binding protein-like II"/>
    <property type="match status" value="1"/>
</dbReference>
<keyword evidence="5" id="KW-0653">Protein transport</keyword>
<comment type="similarity">
    <text evidence="2">Belongs to the bacterial solute-binding protein 5 family.</text>
</comment>
<evidence type="ECO:0000256" key="5">
    <source>
        <dbReference type="ARBA" id="ARBA00022856"/>
    </source>
</evidence>
<dbReference type="InterPro" id="IPR000914">
    <property type="entry name" value="SBP_5_dom"/>
</dbReference>
<dbReference type="PANTHER" id="PTHR30290:SF10">
    <property type="entry name" value="PERIPLASMIC OLIGOPEPTIDE-BINDING PROTEIN-RELATED"/>
    <property type="match status" value="1"/>
</dbReference>
<dbReference type="GO" id="GO:1904680">
    <property type="term" value="F:peptide transmembrane transporter activity"/>
    <property type="evidence" value="ECO:0007669"/>
    <property type="project" value="TreeGrafter"/>
</dbReference>
<dbReference type="CDD" id="cd08504">
    <property type="entry name" value="PBP2_OppA"/>
    <property type="match status" value="1"/>
</dbReference>
<feature type="domain" description="Solute-binding protein family 5" evidence="6">
    <location>
        <begin position="81"/>
        <end position="461"/>
    </location>
</feature>
<keyword evidence="8" id="KW-1185">Reference proteome</keyword>